<gene>
    <name evidence="2" type="ORF">IW261DRAFT_812121</name>
</gene>
<feature type="compositionally biased region" description="Low complexity" evidence="1">
    <location>
        <begin position="439"/>
        <end position="469"/>
    </location>
</feature>
<sequence length="567" mass="64564">MPAVAQISGNTSVWYHVVIVLDPVDFLGHYAFVAPPATAITHKSKGLSYPERLSPYKHYHIILGYSCVICRNYPYINHGFGFAKRAVRFPTLGIVSICRDHNRHKTSYCGVCYREATRKRDSSRDRVGCMSNEDSETWPRMHATCKQCRRDSLFRRAYVRIGDQEALGMLGSENIDDEARAAVEGFLAIADDSVHRILETVQDRCWLKKQIRMRQFRPLVAANRYETWEEDLQQLSASRATIQTHESDEDLDMDVRDCEEEEEDDPDIEQWWVEDHSAKSMALGDWAQNRTLGGFWVTPCDQWISGMILEVPRAEHPCPVTCGDDDDSGEKRPQQTTILGDVPPSYSLCERANYAYMKELRLRTLLLPPVKNILRMLVTECAADGCDAVRKACKISLDDVVHELKDEAVWFDGFDWLERRRNDRLQARKTEQRTRIMKKSSSSDDFSLSSKSDGSTTSPVLSTSTLQTTPTPPPNEAILIPVSPILDPPRLLRLIPYIPESLINLLFSKEYGEDACRPLYHCRCKICERAKGAEGVVQINTRGYRSTCYGCIEDSYTVSRGQRSRPG</sequence>
<comment type="caution">
    <text evidence="2">The sequence shown here is derived from an EMBL/GenBank/DDBJ whole genome shotgun (WGS) entry which is preliminary data.</text>
</comment>
<dbReference type="EMBL" id="JAUEPR010000041">
    <property type="protein sequence ID" value="KAK0472316.1"/>
    <property type="molecule type" value="Genomic_DNA"/>
</dbReference>
<keyword evidence="3" id="KW-1185">Reference proteome</keyword>
<evidence type="ECO:0000313" key="2">
    <source>
        <dbReference type="EMBL" id="KAK0472316.1"/>
    </source>
</evidence>
<evidence type="ECO:0000313" key="3">
    <source>
        <dbReference type="Proteomes" id="UP001175227"/>
    </source>
</evidence>
<reference evidence="2" key="1">
    <citation type="submission" date="2023-06" db="EMBL/GenBank/DDBJ databases">
        <authorList>
            <consortium name="Lawrence Berkeley National Laboratory"/>
            <person name="Ahrendt S."/>
            <person name="Sahu N."/>
            <person name="Indic B."/>
            <person name="Wong-Bajracharya J."/>
            <person name="Merenyi Z."/>
            <person name="Ke H.-M."/>
            <person name="Monk M."/>
            <person name="Kocsube S."/>
            <person name="Drula E."/>
            <person name="Lipzen A."/>
            <person name="Balint B."/>
            <person name="Henrissat B."/>
            <person name="Andreopoulos B."/>
            <person name="Martin F.M."/>
            <person name="Harder C.B."/>
            <person name="Rigling D."/>
            <person name="Ford K.L."/>
            <person name="Foster G.D."/>
            <person name="Pangilinan J."/>
            <person name="Papanicolaou A."/>
            <person name="Barry K."/>
            <person name="LaButti K."/>
            <person name="Viragh M."/>
            <person name="Koriabine M."/>
            <person name="Yan M."/>
            <person name="Riley R."/>
            <person name="Champramary S."/>
            <person name="Plett K.L."/>
            <person name="Tsai I.J."/>
            <person name="Slot J."/>
            <person name="Sipos G."/>
            <person name="Plett J."/>
            <person name="Nagy L.G."/>
            <person name="Grigoriev I.V."/>
        </authorList>
    </citation>
    <scope>NUCLEOTIDE SEQUENCE</scope>
    <source>
        <strain evidence="2">ICMP 16352</strain>
    </source>
</reference>
<proteinExistence type="predicted"/>
<dbReference type="Proteomes" id="UP001175227">
    <property type="component" value="Unassembled WGS sequence"/>
</dbReference>
<evidence type="ECO:0000256" key="1">
    <source>
        <dbReference type="SAM" id="MobiDB-lite"/>
    </source>
</evidence>
<accession>A0AA39T8X1</accession>
<feature type="region of interest" description="Disordered" evidence="1">
    <location>
        <begin position="428"/>
        <end position="477"/>
    </location>
</feature>
<dbReference type="AlphaFoldDB" id="A0AA39T8X1"/>
<protein>
    <submittedName>
        <fullName evidence="2">Uncharacterized protein</fullName>
    </submittedName>
</protein>
<name>A0AA39T8X1_9AGAR</name>
<organism evidence="2 3">
    <name type="scientific">Armillaria novae-zelandiae</name>
    <dbReference type="NCBI Taxonomy" id="153914"/>
    <lineage>
        <taxon>Eukaryota</taxon>
        <taxon>Fungi</taxon>
        <taxon>Dikarya</taxon>
        <taxon>Basidiomycota</taxon>
        <taxon>Agaricomycotina</taxon>
        <taxon>Agaricomycetes</taxon>
        <taxon>Agaricomycetidae</taxon>
        <taxon>Agaricales</taxon>
        <taxon>Marasmiineae</taxon>
        <taxon>Physalacriaceae</taxon>
        <taxon>Armillaria</taxon>
    </lineage>
</organism>